<reference evidence="13" key="1">
    <citation type="submission" date="2025-05" db="UniProtKB">
        <authorList>
            <consortium name="Ensembl"/>
        </authorList>
    </citation>
    <scope>IDENTIFICATION</scope>
</reference>
<dbReference type="Gene3D" id="2.30.30.380">
    <property type="entry name" value="Zn-finger domain of Sec23/24"/>
    <property type="match status" value="1"/>
</dbReference>
<organism evidence="13 14">
    <name type="scientific">Paramormyrops kingsleyae</name>
    <dbReference type="NCBI Taxonomy" id="1676925"/>
    <lineage>
        <taxon>Eukaryota</taxon>
        <taxon>Metazoa</taxon>
        <taxon>Chordata</taxon>
        <taxon>Craniata</taxon>
        <taxon>Vertebrata</taxon>
        <taxon>Euteleostomi</taxon>
        <taxon>Actinopterygii</taxon>
        <taxon>Neopterygii</taxon>
        <taxon>Teleostei</taxon>
        <taxon>Osteoglossocephala</taxon>
        <taxon>Osteoglossomorpha</taxon>
        <taxon>Osteoglossiformes</taxon>
        <taxon>Mormyridae</taxon>
        <taxon>Paramormyrops</taxon>
    </lineage>
</organism>
<dbReference type="SUPFAM" id="SSF81995">
    <property type="entry name" value="beta-sandwich domain of Sec23/24"/>
    <property type="match status" value="1"/>
</dbReference>
<feature type="region of interest" description="Disordered" evidence="8">
    <location>
        <begin position="28"/>
        <end position="56"/>
    </location>
</feature>
<feature type="domain" description="Sec23/Sec24 beta-sandwich" evidence="12">
    <location>
        <begin position="546"/>
        <end position="630"/>
    </location>
</feature>
<dbReference type="SUPFAM" id="SSF82754">
    <property type="entry name" value="C-terminal, gelsolin-like domain of Sec23/24"/>
    <property type="match status" value="1"/>
</dbReference>
<dbReference type="GO" id="GO:0000149">
    <property type="term" value="F:SNARE binding"/>
    <property type="evidence" value="ECO:0007669"/>
    <property type="project" value="TreeGrafter"/>
</dbReference>
<evidence type="ECO:0000313" key="13">
    <source>
        <dbReference type="Ensembl" id="ENSPKIP00000016585.1"/>
    </source>
</evidence>
<dbReference type="InterPro" id="IPR036465">
    <property type="entry name" value="vWFA_dom_sf"/>
</dbReference>
<dbReference type="InterPro" id="IPR029006">
    <property type="entry name" value="ADF-H/Gelsolin-like_dom_sf"/>
</dbReference>
<evidence type="ECO:0000313" key="14">
    <source>
        <dbReference type="Proteomes" id="UP000261540"/>
    </source>
</evidence>
<accession>A0A3B3RFB5</accession>
<evidence type="ECO:0000256" key="4">
    <source>
        <dbReference type="ARBA" id="ARBA00008334"/>
    </source>
</evidence>
<dbReference type="GO" id="GO:0090110">
    <property type="term" value="P:COPII-coated vesicle cargo loading"/>
    <property type="evidence" value="ECO:0007669"/>
    <property type="project" value="TreeGrafter"/>
</dbReference>
<dbReference type="SUPFAM" id="SSF81811">
    <property type="entry name" value="Helical domain of Sec23/24"/>
    <property type="match status" value="1"/>
</dbReference>
<evidence type="ECO:0000259" key="9">
    <source>
        <dbReference type="Pfam" id="PF04810"/>
    </source>
</evidence>
<feature type="domain" description="Zinc finger Sec23/Sec24-type" evidence="9">
    <location>
        <begin position="233"/>
        <end position="267"/>
    </location>
</feature>
<dbReference type="STRING" id="1676925.ENSPKIP00000016585"/>
<evidence type="ECO:0000259" key="10">
    <source>
        <dbReference type="Pfam" id="PF04811"/>
    </source>
</evidence>
<evidence type="ECO:0000256" key="1">
    <source>
        <dbReference type="ARBA" id="ARBA00004299"/>
    </source>
</evidence>
<dbReference type="InterPro" id="IPR036174">
    <property type="entry name" value="Znf_Sec23_Sec24_sf"/>
</dbReference>
<evidence type="ECO:0000259" key="12">
    <source>
        <dbReference type="Pfam" id="PF08033"/>
    </source>
</evidence>
<evidence type="ECO:0000256" key="5">
    <source>
        <dbReference type="ARBA" id="ARBA00022448"/>
    </source>
</evidence>
<dbReference type="SUPFAM" id="SSF82919">
    <property type="entry name" value="Zn-finger domain of Sec23/24"/>
    <property type="match status" value="1"/>
</dbReference>
<dbReference type="PANTHER" id="PTHR13803">
    <property type="entry name" value="SEC24-RELATED PROTEIN"/>
    <property type="match status" value="1"/>
</dbReference>
<dbReference type="InterPro" id="IPR036180">
    <property type="entry name" value="Gelsolin-like_dom_sf"/>
</dbReference>
<dbReference type="InterPro" id="IPR012990">
    <property type="entry name" value="Beta-sandwich_Sec23_24"/>
</dbReference>
<dbReference type="InterPro" id="IPR006896">
    <property type="entry name" value="Sec23/24_trunk_dom"/>
</dbReference>
<dbReference type="Gene3D" id="2.60.40.1670">
    <property type="entry name" value="beta-sandwich domain of Sec23/24"/>
    <property type="match status" value="1"/>
</dbReference>
<sequence>MDVPAVTHGYENGWQGYAGWPEGAHLTSTPGAFPSSPPAEFHAQYQGLHNGPVGAAPEVPPPFCGTGRTALPSVRSQRQPAWAPSPPCINGLFNGLHLDSSNYSHLPAGGCPYLDHSVSSPSCESRYGLDPKLLPSAVQIMQDDKAEWEGKVFASEPTGPLPPLATTDCLMEDRGSASPHFIRCTSYAFPSQAAAAQQSHLPLGAIVAPLARLKETECPLPVCVAAMDKGHIPGCGVCGAHMCPFMAWQDCGQRFCCPFCGNLNEVPWQSYQPTGCQGKRVDSEENPELSWGSYEVLEMQKGQPPGLLLAVDVSSAAVRGGQLELVCQQLRMLLGFLTRDEAGDQSDLRLGLMTYDRKVHLYDLSPALSRPHMMVVMDTEELELPVWAGLLVPLRDCRDSLDSVLQQVPRLAMEAEDNPGSQELPIRAALRIFQALGCPGKLLVFHAAPPSDVTLTRGPSGFLRSAKPKSVFQPPDACISLAKECVSQGCSVHLFLFSQQDVGSAWPGHTTHFTGGGFFPYNGLQSEVDREQLNRDLRRCVETNTAYKAQLRVFVSKGLRVSGCYGAFIPGPDPTHVSMTALDGSTALALEFSHDGPLDDRRGVVIQAALSYTNAKGERRTQIHSLGVNCSNDLLDTFRSCQAQTLLTFYCKKMYARALERPPQELREELQVEVTRALACYRKHCCSSVVTHGQLVLPQFLKAFPVYLNSLRKSEVLLPGLRSSIPQRLQLRSRLVSMDARSTALYFYPLLLQLPVPAEECADLAPAEPVRCSASSLDPAGLYLAHGPLVLLLWVGRCVSPGALRQLFNTTSFSLLPPGEACLPVLDTPLSVCVRSLIETLQSHAPYSLKLLVAKQGEVSEEVIQPLLVEDKSPNGGASYPDFLYHLHVNSMRLLL</sequence>
<dbReference type="AlphaFoldDB" id="A0A3B3RFB5"/>
<evidence type="ECO:0000256" key="6">
    <source>
        <dbReference type="ARBA" id="ARBA00022927"/>
    </source>
</evidence>
<comment type="similarity">
    <text evidence="4">Belongs to the SEC23/SEC24 family. SEC24 subfamily.</text>
</comment>
<feature type="domain" description="Sec23/Sec24 helical" evidence="11">
    <location>
        <begin position="644"/>
        <end position="743"/>
    </location>
</feature>
<dbReference type="GO" id="GO:0005789">
    <property type="term" value="C:endoplasmic reticulum membrane"/>
    <property type="evidence" value="ECO:0007669"/>
    <property type="project" value="UniProtKB-SubCell"/>
</dbReference>
<dbReference type="GO" id="GO:0006886">
    <property type="term" value="P:intracellular protein transport"/>
    <property type="evidence" value="ECO:0007669"/>
    <property type="project" value="InterPro"/>
</dbReference>
<dbReference type="OrthoDB" id="49016at2759"/>
<dbReference type="KEGG" id="pki:111857580"/>
<dbReference type="Gene3D" id="3.40.50.410">
    <property type="entry name" value="von Willebrand factor, type A domain"/>
    <property type="match status" value="1"/>
</dbReference>
<name>A0A3B3RFB5_9TELE</name>
<dbReference type="GeneTree" id="ENSGT00950000182924"/>
<keyword evidence="6" id="KW-0653">Protein transport</keyword>
<dbReference type="InterPro" id="IPR050550">
    <property type="entry name" value="SEC23_SEC24_subfamily"/>
</dbReference>
<dbReference type="Proteomes" id="UP000261540">
    <property type="component" value="Unplaced"/>
</dbReference>
<dbReference type="Ensembl" id="ENSPKIT00000041080.1">
    <property type="protein sequence ID" value="ENSPKIP00000016585.1"/>
    <property type="gene ID" value="ENSPKIG00000002843.1"/>
</dbReference>
<feature type="domain" description="Sec23/Sec24 trunk" evidence="10">
    <location>
        <begin position="303"/>
        <end position="540"/>
    </location>
</feature>
<dbReference type="GO" id="GO:0008270">
    <property type="term" value="F:zinc ion binding"/>
    <property type="evidence" value="ECO:0007669"/>
    <property type="project" value="InterPro"/>
</dbReference>
<dbReference type="InterPro" id="IPR006895">
    <property type="entry name" value="Znf_Sec23_Sec24"/>
</dbReference>
<evidence type="ECO:0000256" key="2">
    <source>
        <dbReference type="ARBA" id="ARBA00004397"/>
    </source>
</evidence>
<keyword evidence="7" id="KW-0968">Cytoplasmic vesicle</keyword>
<protein>
    <submittedName>
        <fullName evidence="13">Protein transport protein Sec24C-like</fullName>
    </submittedName>
</protein>
<evidence type="ECO:0000256" key="8">
    <source>
        <dbReference type="SAM" id="MobiDB-lite"/>
    </source>
</evidence>
<dbReference type="Pfam" id="PF04810">
    <property type="entry name" value="zf-Sec23_Sec24"/>
    <property type="match status" value="1"/>
</dbReference>
<comment type="subcellular location">
    <subcellularLocation>
        <location evidence="3">Cytoplasm</location>
        <location evidence="3">Cytosol</location>
    </subcellularLocation>
    <subcellularLocation>
        <location evidence="1">Cytoplasmic vesicle</location>
        <location evidence="1">COPII-coated vesicle membrane</location>
        <topology evidence="1">Peripheral membrane protein</topology>
        <orientation evidence="1">Cytoplasmic side</orientation>
    </subcellularLocation>
    <subcellularLocation>
        <location evidence="2">Endoplasmic reticulum membrane</location>
        <topology evidence="2">Peripheral membrane protein</topology>
        <orientation evidence="2">Cytoplasmic side</orientation>
    </subcellularLocation>
</comment>
<dbReference type="GO" id="GO:0070971">
    <property type="term" value="C:endoplasmic reticulum exit site"/>
    <property type="evidence" value="ECO:0007669"/>
    <property type="project" value="TreeGrafter"/>
</dbReference>
<dbReference type="Gene3D" id="3.40.20.10">
    <property type="entry name" value="Severin"/>
    <property type="match status" value="1"/>
</dbReference>
<evidence type="ECO:0000259" key="11">
    <source>
        <dbReference type="Pfam" id="PF04815"/>
    </source>
</evidence>
<dbReference type="Pfam" id="PF04815">
    <property type="entry name" value="Sec23_helical"/>
    <property type="match status" value="1"/>
</dbReference>
<dbReference type="Ensembl" id="ENSPKIT00000041122.1">
    <property type="protein sequence ID" value="ENSPKIP00000016626.1"/>
    <property type="gene ID" value="ENSPKIG00000002843.1"/>
</dbReference>
<keyword evidence="5" id="KW-0813">Transport</keyword>
<dbReference type="GO" id="GO:0030127">
    <property type="term" value="C:COPII vesicle coat"/>
    <property type="evidence" value="ECO:0007669"/>
    <property type="project" value="InterPro"/>
</dbReference>
<dbReference type="GO" id="GO:0005829">
    <property type="term" value="C:cytosol"/>
    <property type="evidence" value="ECO:0007669"/>
    <property type="project" value="UniProtKB-SubCell"/>
</dbReference>
<evidence type="ECO:0000256" key="3">
    <source>
        <dbReference type="ARBA" id="ARBA00004514"/>
    </source>
</evidence>
<keyword evidence="14" id="KW-1185">Reference proteome</keyword>
<dbReference type="Pfam" id="PF04811">
    <property type="entry name" value="Sec23_trunk"/>
    <property type="match status" value="1"/>
</dbReference>
<dbReference type="Gene3D" id="1.20.120.730">
    <property type="entry name" value="Sec23/Sec24 helical domain"/>
    <property type="match status" value="1"/>
</dbReference>
<proteinExistence type="inferred from homology"/>
<dbReference type="InterPro" id="IPR036175">
    <property type="entry name" value="Sec23/24_helical_dom_sf"/>
</dbReference>
<evidence type="ECO:0000256" key="7">
    <source>
        <dbReference type="ARBA" id="ARBA00023329"/>
    </source>
</evidence>
<dbReference type="PANTHER" id="PTHR13803:SF29">
    <property type="entry name" value="PROTEIN TRANSPORT PROTEIN SEC24C"/>
    <property type="match status" value="1"/>
</dbReference>
<dbReference type="Pfam" id="PF08033">
    <property type="entry name" value="Sec23_BS"/>
    <property type="match status" value="1"/>
</dbReference>
<dbReference type="SUPFAM" id="SSF53300">
    <property type="entry name" value="vWA-like"/>
    <property type="match status" value="1"/>
</dbReference>
<dbReference type="InterPro" id="IPR006900">
    <property type="entry name" value="Sec23/24_helical_dom"/>
</dbReference>